<feature type="transmembrane region" description="Helical" evidence="6">
    <location>
        <begin position="344"/>
        <end position="365"/>
    </location>
</feature>
<evidence type="ECO:0000256" key="4">
    <source>
        <dbReference type="ARBA" id="ARBA00022989"/>
    </source>
</evidence>
<protein>
    <recommendedName>
        <fullName evidence="7">Major facilitator superfamily (MFS) profile domain-containing protein</fullName>
    </recommendedName>
</protein>
<keyword evidence="9" id="KW-1185">Reference proteome</keyword>
<reference evidence="8" key="1">
    <citation type="submission" date="2021-01" db="EMBL/GenBank/DDBJ databases">
        <authorList>
            <consortium name="Genoscope - CEA"/>
            <person name="William W."/>
        </authorList>
    </citation>
    <scope>NUCLEOTIDE SEQUENCE</scope>
</reference>
<evidence type="ECO:0000256" key="2">
    <source>
        <dbReference type="ARBA" id="ARBA00022448"/>
    </source>
</evidence>
<evidence type="ECO:0000256" key="1">
    <source>
        <dbReference type="ARBA" id="ARBA00004141"/>
    </source>
</evidence>
<keyword evidence="3 6" id="KW-0812">Transmembrane</keyword>
<evidence type="ECO:0000256" key="3">
    <source>
        <dbReference type="ARBA" id="ARBA00022692"/>
    </source>
</evidence>
<comment type="caution">
    <text evidence="8">The sequence shown here is derived from an EMBL/GenBank/DDBJ whole genome shotgun (WGS) entry which is preliminary data.</text>
</comment>
<feature type="transmembrane region" description="Helical" evidence="6">
    <location>
        <begin position="78"/>
        <end position="99"/>
    </location>
</feature>
<feature type="transmembrane region" description="Helical" evidence="6">
    <location>
        <begin position="39"/>
        <end position="66"/>
    </location>
</feature>
<dbReference type="InterPro" id="IPR005829">
    <property type="entry name" value="Sugar_transporter_CS"/>
</dbReference>
<evidence type="ECO:0000313" key="8">
    <source>
        <dbReference type="EMBL" id="CAD8136100.1"/>
    </source>
</evidence>
<dbReference type="AlphaFoldDB" id="A0A8S1S9P3"/>
<feature type="transmembrane region" description="Helical" evidence="6">
    <location>
        <begin position="165"/>
        <end position="188"/>
    </location>
</feature>
<sequence length="498" mass="56040">MKLLIVQLIKSLPTLMKFQHILVLVIDVNNNTFLGKYQIYVFIIVGLIGMCDGGETQAISIVFPILEKEWGVSDSQKSLLGSLIYIGYFVGSLFSGIFADKYGRRSSLILSSGVMFVCAIIGAFMPNFISYMIFRIFLVTCVGFIIPVSFSMLAENTPLKSRGIVLVTIGFFYTAGELTVCLLTYIFMPNLVSGNWRAVLCWASAPALLTFLISNFLLLESPRYHLIKGNVTEASQVIQKIFQLNNKKPVLIPINTYQNISQELIKQEKEEQGLQEDLKDKSFFASYLIQFRKLLKNQFIKITLVVWYQWFVNTFVYAGVTFLLPLTLQKLNPDEPQDDDIEDIKVITLSCLGEIPVIFVAMIIVNIRIFGRKNSLFLSYFGVGLVGLLIAIIANGGYFFASMIFFLKMFISFSFTVSYQFVSELYPTYMRASGLGFASSVGRLGSIIMPWIVVYINDIGTFLSYGIFGIISMVAAIATLLLPFDTYQRELDKVVTKS</sequence>
<dbReference type="InterPro" id="IPR005828">
    <property type="entry name" value="MFS_sugar_transport-like"/>
</dbReference>
<dbReference type="GO" id="GO:0016020">
    <property type="term" value="C:membrane"/>
    <property type="evidence" value="ECO:0007669"/>
    <property type="project" value="UniProtKB-SubCell"/>
</dbReference>
<dbReference type="PANTHER" id="PTHR23511">
    <property type="entry name" value="SYNAPTIC VESICLE GLYCOPROTEIN 2"/>
    <property type="match status" value="1"/>
</dbReference>
<dbReference type="PANTHER" id="PTHR23511:SF5">
    <property type="entry name" value="MAJOR FACILITATOR-TYPE TRANSPORTER HXNZ-RELATED"/>
    <property type="match status" value="1"/>
</dbReference>
<organism evidence="8 9">
    <name type="scientific">Paramecium octaurelia</name>
    <dbReference type="NCBI Taxonomy" id="43137"/>
    <lineage>
        <taxon>Eukaryota</taxon>
        <taxon>Sar</taxon>
        <taxon>Alveolata</taxon>
        <taxon>Ciliophora</taxon>
        <taxon>Intramacronucleata</taxon>
        <taxon>Oligohymenophorea</taxon>
        <taxon>Peniculida</taxon>
        <taxon>Parameciidae</taxon>
        <taxon>Paramecium</taxon>
    </lineage>
</organism>
<dbReference type="PROSITE" id="PS00216">
    <property type="entry name" value="SUGAR_TRANSPORT_1"/>
    <property type="match status" value="1"/>
</dbReference>
<keyword evidence="4 6" id="KW-1133">Transmembrane helix</keyword>
<feature type="transmembrane region" description="Helical" evidence="6">
    <location>
        <begin position="131"/>
        <end position="153"/>
    </location>
</feature>
<keyword evidence="2" id="KW-0813">Transport</keyword>
<dbReference type="Pfam" id="PF00083">
    <property type="entry name" value="Sugar_tr"/>
    <property type="match status" value="1"/>
</dbReference>
<keyword evidence="5 6" id="KW-0472">Membrane</keyword>
<dbReference type="OMA" id="LLWFIWM"/>
<feature type="transmembrane region" description="Helical" evidence="6">
    <location>
        <begin position="302"/>
        <end position="324"/>
    </location>
</feature>
<feature type="transmembrane region" description="Helical" evidence="6">
    <location>
        <begin position="106"/>
        <end position="125"/>
    </location>
</feature>
<feature type="transmembrane region" description="Helical" evidence="6">
    <location>
        <begin position="400"/>
        <end position="422"/>
    </location>
</feature>
<name>A0A8S1S9P3_PAROT</name>
<feature type="transmembrane region" description="Helical" evidence="6">
    <location>
        <begin position="462"/>
        <end position="484"/>
    </location>
</feature>
<evidence type="ECO:0000259" key="7">
    <source>
        <dbReference type="PROSITE" id="PS50850"/>
    </source>
</evidence>
<feature type="transmembrane region" description="Helical" evidence="6">
    <location>
        <begin position="434"/>
        <end position="456"/>
    </location>
</feature>
<feature type="transmembrane region" description="Helical" evidence="6">
    <location>
        <begin position="194"/>
        <end position="218"/>
    </location>
</feature>
<dbReference type="EMBL" id="CAJJDP010000006">
    <property type="protein sequence ID" value="CAD8136100.1"/>
    <property type="molecule type" value="Genomic_DNA"/>
</dbReference>
<dbReference type="GO" id="GO:0022857">
    <property type="term" value="F:transmembrane transporter activity"/>
    <property type="evidence" value="ECO:0007669"/>
    <property type="project" value="InterPro"/>
</dbReference>
<accession>A0A8S1S9P3</accession>
<feature type="domain" description="Major facilitator superfamily (MFS) profile" evidence="7">
    <location>
        <begin position="41"/>
        <end position="487"/>
    </location>
</feature>
<evidence type="ECO:0000256" key="5">
    <source>
        <dbReference type="ARBA" id="ARBA00023136"/>
    </source>
</evidence>
<dbReference type="OrthoDB" id="311967at2759"/>
<dbReference type="InterPro" id="IPR020846">
    <property type="entry name" value="MFS_dom"/>
</dbReference>
<feature type="transmembrane region" description="Helical" evidence="6">
    <location>
        <begin position="377"/>
        <end position="394"/>
    </location>
</feature>
<dbReference type="Proteomes" id="UP000683925">
    <property type="component" value="Unassembled WGS sequence"/>
</dbReference>
<gene>
    <name evidence="8" type="ORF">POCTA_138.1.T0070200</name>
</gene>
<dbReference type="FunFam" id="1.20.1250.20:FF:000457">
    <property type="entry name" value="Uncharacterized protein"/>
    <property type="match status" value="1"/>
</dbReference>
<dbReference type="PROSITE" id="PS50850">
    <property type="entry name" value="MFS"/>
    <property type="match status" value="1"/>
</dbReference>
<evidence type="ECO:0000256" key="6">
    <source>
        <dbReference type="SAM" id="Phobius"/>
    </source>
</evidence>
<proteinExistence type="predicted"/>
<evidence type="ECO:0000313" key="9">
    <source>
        <dbReference type="Proteomes" id="UP000683925"/>
    </source>
</evidence>
<comment type="subcellular location">
    <subcellularLocation>
        <location evidence="1">Membrane</location>
        <topology evidence="1">Multi-pass membrane protein</topology>
    </subcellularLocation>
</comment>